<comment type="caution">
    <text evidence="1">The sequence shown here is derived from an EMBL/GenBank/DDBJ whole genome shotgun (WGS) entry which is preliminary data.</text>
</comment>
<sequence length="53" mass="6059">MNQFTKDIVNALVKKQDIAESIPLFVRRNQPRQAIGESGRPGIRNIIRPDFPL</sequence>
<dbReference type="EMBL" id="JXRP01000006">
    <property type="protein sequence ID" value="KIL51801.1"/>
    <property type="molecule type" value="Genomic_DNA"/>
</dbReference>
<dbReference type="PATRIC" id="fig|889306.3.peg.173"/>
<evidence type="ECO:0000313" key="2">
    <source>
        <dbReference type="Proteomes" id="UP000031938"/>
    </source>
</evidence>
<gene>
    <name evidence="1" type="ORF">KP78_01710</name>
</gene>
<keyword evidence="2" id="KW-1185">Reference proteome</keyword>
<evidence type="ECO:0000313" key="1">
    <source>
        <dbReference type="EMBL" id="KIL51801.1"/>
    </source>
</evidence>
<dbReference type="RefSeq" id="WP_157841411.1">
    <property type="nucleotide sequence ID" value="NZ_JXRP01000006.1"/>
</dbReference>
<accession>A0A0C2W5D9</accession>
<protein>
    <submittedName>
        <fullName evidence="1">Uncharacterized protein</fullName>
    </submittedName>
</protein>
<dbReference type="Proteomes" id="UP000031938">
    <property type="component" value="Unassembled WGS sequence"/>
</dbReference>
<dbReference type="AlphaFoldDB" id="A0A0C2W5D9"/>
<reference evidence="1 2" key="1">
    <citation type="submission" date="2015-01" db="EMBL/GenBank/DDBJ databases">
        <title>Genome sequencing of Jeotgalibacillus soli.</title>
        <authorList>
            <person name="Goh K.M."/>
            <person name="Chan K.-G."/>
            <person name="Yaakop A.S."/>
            <person name="Ee R."/>
            <person name="Gan H.M."/>
            <person name="Chan C.S."/>
        </authorList>
    </citation>
    <scope>NUCLEOTIDE SEQUENCE [LARGE SCALE GENOMIC DNA]</scope>
    <source>
        <strain evidence="1 2">P9</strain>
    </source>
</reference>
<proteinExistence type="predicted"/>
<organism evidence="1 2">
    <name type="scientific">Jeotgalibacillus soli</name>
    <dbReference type="NCBI Taxonomy" id="889306"/>
    <lineage>
        <taxon>Bacteria</taxon>
        <taxon>Bacillati</taxon>
        <taxon>Bacillota</taxon>
        <taxon>Bacilli</taxon>
        <taxon>Bacillales</taxon>
        <taxon>Caryophanaceae</taxon>
        <taxon>Jeotgalibacillus</taxon>
    </lineage>
</organism>
<name>A0A0C2W5D9_9BACL</name>